<sequence>MKRISVVIVGMGQRGLTLLERLHAVLSERELDVGIDLHLIDPSTPGQGIHEWSQPEHLLVNTIAAQITMYCDESVTDAGPVLPGPSFLEWALDRGYKKLDGRYIVSDEGEPVDENTYLPRAVLGEYLTWVYDRLIDSLPDYVNVINHRRNAVDIVPIDSNRIEVHLEGGFRIDANYVFLTMGHSLGGKDGFDRKFDNWVEQGKAGNSHLAYFKSPYPITSLNSISSQARVAICGTGLTAADAISALTIGLGGRFEKVSFDRYRYVACGREPKITVFSRQGLPAGGRAVNQKGTYGQYKAKFFTRDFVDVCRAKNLAERGNAQLDFDRDLWPTLRKEMAYVYSSSVSGVWADPASYEIEPEIGAAVDLLMVPAAHLEFVDQAAYRKYVRSHLTEDIADCFAGNVDNPRKAAADILRDIRDNIRHAVDYCRLTPESHRRFLSYWCSISNRIASGPPKERNMEMLALIDAGVLSFFGPKPDLGYDEQHHCFTLSTDRFAEPVQEAFDVLIRAKVDLFEPEASPSPLVRNMLASGVITPFENGDFKPSGIEITQGVNVINRAGDVIPNLWALGYVVEGAHFYTYVLPRPFSNSRGLQDAGHACIAMANDIEARCQAEQPLAAETA</sequence>
<dbReference type="EMBL" id="LPHB01000071">
    <property type="protein sequence ID" value="KWA55835.1"/>
    <property type="molecule type" value="Genomic_DNA"/>
</dbReference>
<dbReference type="AlphaFoldDB" id="A0A108G1D5"/>
<dbReference type="Pfam" id="PF13454">
    <property type="entry name" value="NAD_binding_9"/>
    <property type="match status" value="1"/>
</dbReference>
<dbReference type="InterPro" id="IPR052189">
    <property type="entry name" value="L-asp_N-monooxygenase_NS-form"/>
</dbReference>
<dbReference type="RefSeq" id="WP_060149189.1">
    <property type="nucleotide sequence ID" value="NZ_LPGD01000045.1"/>
</dbReference>
<dbReference type="Proteomes" id="UP000068603">
    <property type="component" value="Unassembled WGS sequence"/>
</dbReference>
<proteinExistence type="predicted"/>
<dbReference type="InterPro" id="IPR036188">
    <property type="entry name" value="FAD/NAD-bd_sf"/>
</dbReference>
<dbReference type="PANTHER" id="PTHR40254:SF1">
    <property type="entry name" value="BLR0577 PROTEIN"/>
    <property type="match status" value="1"/>
</dbReference>
<feature type="domain" description="FAD-dependent urate hydroxylase HpyO/Asp monooxygenase CreE-like FAD/NAD(P)-binding" evidence="1">
    <location>
        <begin position="7"/>
        <end position="183"/>
    </location>
</feature>
<dbReference type="PANTHER" id="PTHR40254">
    <property type="entry name" value="BLR0577 PROTEIN"/>
    <property type="match status" value="1"/>
</dbReference>
<accession>A0A108G1D5</accession>
<dbReference type="STRING" id="1503054.WT74_03835"/>
<dbReference type="InterPro" id="IPR038732">
    <property type="entry name" value="HpyO/CreE_NAD-binding"/>
</dbReference>
<evidence type="ECO:0000259" key="1">
    <source>
        <dbReference type="Pfam" id="PF13454"/>
    </source>
</evidence>
<reference evidence="2 3" key="1">
    <citation type="submission" date="2015-11" db="EMBL/GenBank/DDBJ databases">
        <title>Expanding the genomic diversity of Burkholderia species for the development of highly accurate diagnostics.</title>
        <authorList>
            <person name="Sahl J."/>
            <person name="Keim P."/>
            <person name="Wagner D."/>
        </authorList>
    </citation>
    <scope>NUCLEOTIDE SEQUENCE [LARGE SCALE GENOMIC DNA]</scope>
    <source>
        <strain evidence="2 3">MSMB1960WGS</strain>
    </source>
</reference>
<name>A0A108G1D5_9BURK</name>
<evidence type="ECO:0000313" key="2">
    <source>
        <dbReference type="EMBL" id="KWA55835.1"/>
    </source>
</evidence>
<organism evidence="2">
    <name type="scientific">Burkholderia stagnalis</name>
    <dbReference type="NCBI Taxonomy" id="1503054"/>
    <lineage>
        <taxon>Bacteria</taxon>
        <taxon>Pseudomonadati</taxon>
        <taxon>Pseudomonadota</taxon>
        <taxon>Betaproteobacteria</taxon>
        <taxon>Burkholderiales</taxon>
        <taxon>Burkholderiaceae</taxon>
        <taxon>Burkholderia</taxon>
        <taxon>Burkholderia cepacia complex</taxon>
    </lineage>
</organism>
<gene>
    <name evidence="2" type="ORF">WT44_26145</name>
</gene>
<evidence type="ECO:0000313" key="3">
    <source>
        <dbReference type="Proteomes" id="UP000068603"/>
    </source>
</evidence>
<protein>
    <recommendedName>
        <fullName evidence="1">FAD-dependent urate hydroxylase HpyO/Asp monooxygenase CreE-like FAD/NAD(P)-binding domain-containing protein</fullName>
    </recommendedName>
</protein>
<comment type="caution">
    <text evidence="2">The sequence shown here is derived from an EMBL/GenBank/DDBJ whole genome shotgun (WGS) entry which is preliminary data.</text>
</comment>
<dbReference type="Gene3D" id="3.50.50.60">
    <property type="entry name" value="FAD/NAD(P)-binding domain"/>
    <property type="match status" value="1"/>
</dbReference>
<dbReference type="SUPFAM" id="SSF51905">
    <property type="entry name" value="FAD/NAD(P)-binding domain"/>
    <property type="match status" value="1"/>
</dbReference>